<sequence>MLLALGTFPFGIDTLAHDELQRRTSWRQATTPRIGARDATQFVGPGEETISLPGSVFLEIADGSVSLDELRRMAATGDAWALVDGLGYIYGAYVITGVDDRGKHFLPDGTPRQIDFAIELLRVDVDPR</sequence>
<proteinExistence type="predicted"/>
<organism evidence="1 2">
    <name type="scientific">Sphingomonas aracearum</name>
    <dbReference type="NCBI Taxonomy" id="2283317"/>
    <lineage>
        <taxon>Bacteria</taxon>
        <taxon>Pseudomonadati</taxon>
        <taxon>Pseudomonadota</taxon>
        <taxon>Alphaproteobacteria</taxon>
        <taxon>Sphingomonadales</taxon>
        <taxon>Sphingomonadaceae</taxon>
        <taxon>Sphingomonas</taxon>
    </lineage>
</organism>
<dbReference type="AlphaFoldDB" id="A0A369VQK7"/>
<keyword evidence="2" id="KW-1185">Reference proteome</keyword>
<dbReference type="EMBL" id="QQNB01000003">
    <property type="protein sequence ID" value="RDE04678.1"/>
    <property type="molecule type" value="Genomic_DNA"/>
</dbReference>
<evidence type="ECO:0000313" key="2">
    <source>
        <dbReference type="Proteomes" id="UP000253918"/>
    </source>
</evidence>
<dbReference type="InterPro" id="IPR016912">
    <property type="entry name" value="Phage_P2_GpU"/>
</dbReference>
<dbReference type="Proteomes" id="UP000253918">
    <property type="component" value="Unassembled WGS sequence"/>
</dbReference>
<gene>
    <name evidence="1" type="ORF">DVW87_13890</name>
</gene>
<evidence type="ECO:0000313" key="1">
    <source>
        <dbReference type="EMBL" id="RDE04678.1"/>
    </source>
</evidence>
<reference evidence="1 2" key="1">
    <citation type="submission" date="2018-07" db="EMBL/GenBank/DDBJ databases">
        <title>a novel species of Sphingomonas isolated from the rhizosphere soil of Araceae plant.</title>
        <authorList>
            <person name="Zhiyong W."/>
            <person name="Qinglan Z."/>
            <person name="Zhiwei F."/>
            <person name="Ding X."/>
            <person name="Gejiao W."/>
            <person name="Shixue Z."/>
        </authorList>
    </citation>
    <scope>NUCLEOTIDE SEQUENCE [LARGE SCALE GENOMIC DNA]</scope>
    <source>
        <strain evidence="1 2">WZY 27</strain>
    </source>
</reference>
<accession>A0A369VQK7</accession>
<dbReference type="InterPro" id="IPR009734">
    <property type="entry name" value="Myoviridae_GpU"/>
</dbReference>
<name>A0A369VQK7_9SPHN</name>
<comment type="caution">
    <text evidence="1">The sequence shown here is derived from an EMBL/GenBank/DDBJ whole genome shotgun (WGS) entry which is preliminary data.</text>
</comment>
<dbReference type="RefSeq" id="WP_114688414.1">
    <property type="nucleotide sequence ID" value="NZ_QQNB01000003.1"/>
</dbReference>
<dbReference type="OrthoDB" id="1550902at2"/>
<dbReference type="Pfam" id="PF06995">
    <property type="entry name" value="Phage_P2_GpU"/>
    <property type="match status" value="1"/>
</dbReference>
<protein>
    <submittedName>
        <fullName evidence="1">Oxidoreductase</fullName>
    </submittedName>
</protein>
<dbReference type="PIRSF" id="PIRSF029208">
    <property type="entry name" value="Phage_tail_GPU"/>
    <property type="match status" value="1"/>
</dbReference>